<keyword evidence="3" id="KW-1185">Reference proteome</keyword>
<sequence length="161" mass="18590">MQSQDPLAQLAPLRLPADPHWWPPAPGWWVLAILFLVAVLSGLYLLLRRHRRRRYRRTAVAQLENCYQSIAANEHLPYLNECNRLLKIVALRSFPQRDVAALSGQAWLDFLQQTNPKPDQQAFSKSLNTQLYAKNSAVKPAEIEHLHRSAKQWILRHRAAS</sequence>
<keyword evidence="1" id="KW-0472">Membrane</keyword>
<dbReference type="Pfam" id="PF14316">
    <property type="entry name" value="DUF4381"/>
    <property type="match status" value="1"/>
</dbReference>
<keyword evidence="1" id="KW-1133">Transmembrane helix</keyword>
<dbReference type="RefSeq" id="WP_182168819.1">
    <property type="nucleotide sequence ID" value="NZ_JACFXU010000013.1"/>
</dbReference>
<evidence type="ECO:0000313" key="3">
    <source>
        <dbReference type="Proteomes" id="UP000539350"/>
    </source>
</evidence>
<dbReference type="InterPro" id="IPR025489">
    <property type="entry name" value="DUF4381"/>
</dbReference>
<accession>A0A7W2TU90</accession>
<evidence type="ECO:0000256" key="1">
    <source>
        <dbReference type="SAM" id="Phobius"/>
    </source>
</evidence>
<proteinExistence type="predicted"/>
<name>A0A7W2TU90_9GAMM</name>
<keyword evidence="1" id="KW-0812">Transmembrane</keyword>
<comment type="caution">
    <text evidence="2">The sequence shown here is derived from an EMBL/GenBank/DDBJ whole genome shotgun (WGS) entry which is preliminary data.</text>
</comment>
<evidence type="ECO:0000313" key="2">
    <source>
        <dbReference type="EMBL" id="MBA6411985.1"/>
    </source>
</evidence>
<dbReference type="Proteomes" id="UP000539350">
    <property type="component" value="Unassembled WGS sequence"/>
</dbReference>
<reference evidence="2 3" key="1">
    <citation type="submission" date="2020-07" db="EMBL/GenBank/DDBJ databases">
        <title>Halieaceae bacterium, F7430, whole genome shotgun sequencing project.</title>
        <authorList>
            <person name="Jiang S."/>
            <person name="Liu Z.W."/>
            <person name="Du Z.J."/>
        </authorList>
    </citation>
    <scope>NUCLEOTIDE SEQUENCE [LARGE SCALE GENOMIC DNA]</scope>
    <source>
        <strain evidence="2 3">F7430</strain>
    </source>
</reference>
<feature type="transmembrane region" description="Helical" evidence="1">
    <location>
        <begin position="28"/>
        <end position="47"/>
    </location>
</feature>
<protein>
    <submittedName>
        <fullName evidence="2">DUF4381 domain-containing protein</fullName>
    </submittedName>
</protein>
<gene>
    <name evidence="2" type="ORF">H2508_02535</name>
</gene>
<dbReference type="AlphaFoldDB" id="A0A7W2TU90"/>
<organism evidence="2 3">
    <name type="scientific">Sediminihaliea albiluteola</name>
    <dbReference type="NCBI Taxonomy" id="2758564"/>
    <lineage>
        <taxon>Bacteria</taxon>
        <taxon>Pseudomonadati</taxon>
        <taxon>Pseudomonadota</taxon>
        <taxon>Gammaproteobacteria</taxon>
        <taxon>Cellvibrionales</taxon>
        <taxon>Halieaceae</taxon>
        <taxon>Sediminihaliea</taxon>
    </lineage>
</organism>
<dbReference type="EMBL" id="JACFXU010000013">
    <property type="protein sequence ID" value="MBA6411985.1"/>
    <property type="molecule type" value="Genomic_DNA"/>
</dbReference>